<comment type="caution">
    <text evidence="2">The sequence shown here is derived from an EMBL/GenBank/DDBJ whole genome shotgun (WGS) entry which is preliminary data.</text>
</comment>
<protein>
    <submittedName>
        <fullName evidence="2">MarR family transcriptional regulator</fullName>
    </submittedName>
</protein>
<accession>A0A1A0M310</accession>
<proteinExistence type="predicted"/>
<dbReference type="PANTHER" id="PTHR33164">
    <property type="entry name" value="TRANSCRIPTIONAL REGULATOR, MARR FAMILY"/>
    <property type="match status" value="1"/>
</dbReference>
<dbReference type="SUPFAM" id="SSF46785">
    <property type="entry name" value="Winged helix' DNA-binding domain"/>
    <property type="match status" value="1"/>
</dbReference>
<dbReference type="AlphaFoldDB" id="A0A1A0M310"/>
<dbReference type="Proteomes" id="UP000093962">
    <property type="component" value="Unassembled WGS sequence"/>
</dbReference>
<dbReference type="PANTHER" id="PTHR33164:SF57">
    <property type="entry name" value="MARR-FAMILY TRANSCRIPTIONAL REGULATOR"/>
    <property type="match status" value="1"/>
</dbReference>
<organism evidence="2 3">
    <name type="scientific">Mycolicibacterium mucogenicum</name>
    <name type="common">Mycobacterium mucogenicum</name>
    <dbReference type="NCBI Taxonomy" id="56689"/>
    <lineage>
        <taxon>Bacteria</taxon>
        <taxon>Bacillati</taxon>
        <taxon>Actinomycetota</taxon>
        <taxon>Actinomycetes</taxon>
        <taxon>Mycobacteriales</taxon>
        <taxon>Mycobacteriaceae</taxon>
        <taxon>Mycolicibacterium</taxon>
    </lineage>
</organism>
<dbReference type="InterPro" id="IPR036390">
    <property type="entry name" value="WH_DNA-bd_sf"/>
</dbReference>
<dbReference type="EMBL" id="LZSF01000248">
    <property type="protein sequence ID" value="OBA79760.1"/>
    <property type="molecule type" value="Genomic_DNA"/>
</dbReference>
<dbReference type="SMART" id="SM00347">
    <property type="entry name" value="HTH_MARR"/>
    <property type="match status" value="1"/>
</dbReference>
<dbReference type="RefSeq" id="WP_064860501.1">
    <property type="nucleotide sequence ID" value="NZ_LZSF01000248.1"/>
</dbReference>
<dbReference type="GO" id="GO:0003700">
    <property type="term" value="F:DNA-binding transcription factor activity"/>
    <property type="evidence" value="ECO:0007669"/>
    <property type="project" value="InterPro"/>
</dbReference>
<dbReference type="Gene3D" id="1.10.10.10">
    <property type="entry name" value="Winged helix-like DNA-binding domain superfamily/Winged helix DNA-binding domain"/>
    <property type="match status" value="1"/>
</dbReference>
<dbReference type="GO" id="GO:0006950">
    <property type="term" value="P:response to stress"/>
    <property type="evidence" value="ECO:0007669"/>
    <property type="project" value="TreeGrafter"/>
</dbReference>
<gene>
    <name evidence="2" type="ORF">A5642_03615</name>
</gene>
<dbReference type="InterPro" id="IPR036388">
    <property type="entry name" value="WH-like_DNA-bd_sf"/>
</dbReference>
<dbReference type="InterPro" id="IPR039422">
    <property type="entry name" value="MarR/SlyA-like"/>
</dbReference>
<dbReference type="PRINTS" id="PR00598">
    <property type="entry name" value="HTHMARR"/>
</dbReference>
<dbReference type="InterPro" id="IPR000835">
    <property type="entry name" value="HTH_MarR-typ"/>
</dbReference>
<evidence type="ECO:0000313" key="3">
    <source>
        <dbReference type="Proteomes" id="UP000093962"/>
    </source>
</evidence>
<feature type="domain" description="HTH marR-type" evidence="1">
    <location>
        <begin position="14"/>
        <end position="150"/>
    </location>
</feature>
<dbReference type="PROSITE" id="PS50995">
    <property type="entry name" value="HTH_MARR_2"/>
    <property type="match status" value="1"/>
</dbReference>
<dbReference type="Pfam" id="PF01047">
    <property type="entry name" value="MarR"/>
    <property type="match status" value="1"/>
</dbReference>
<dbReference type="OrthoDB" id="5148120at2"/>
<evidence type="ECO:0000259" key="1">
    <source>
        <dbReference type="PROSITE" id="PS50995"/>
    </source>
</evidence>
<reference evidence="2 3" key="1">
    <citation type="submission" date="2016-06" db="EMBL/GenBank/DDBJ databases">
        <authorList>
            <person name="Kjaerup R.B."/>
            <person name="Dalgaard T.S."/>
            <person name="Juul-Madsen H.R."/>
        </authorList>
    </citation>
    <scope>NUCLEOTIDE SEQUENCE [LARGE SCALE GENOMIC DNA]</scope>
    <source>
        <strain evidence="2 3">1199456.5</strain>
    </source>
</reference>
<name>A0A1A0M310_MYCMU</name>
<sequence length="157" mass="17056">MASIRASKRKMESVDSISAALAQVVRLSLSRAAFKRQATSADTELSQPSYALLRVLIDEGPQAVGQLAATAHMDVGMTTRRVQALVDAGHVTRHADGNDGRVSIVQVTEAGQRAADALQDVRREHLARALADWTADDLRQLDVLLNRFVNDTKETPI</sequence>
<evidence type="ECO:0000313" key="2">
    <source>
        <dbReference type="EMBL" id="OBA79760.1"/>
    </source>
</evidence>